<evidence type="ECO:0000256" key="3">
    <source>
        <dbReference type="ARBA" id="ARBA00023125"/>
    </source>
</evidence>
<dbReference type="Proteomes" id="UP000712947">
    <property type="component" value="Unassembled WGS sequence"/>
</dbReference>
<evidence type="ECO:0000313" key="7">
    <source>
        <dbReference type="Proteomes" id="UP000712947"/>
    </source>
</evidence>
<dbReference type="InterPro" id="IPR000847">
    <property type="entry name" value="LysR_HTH_N"/>
</dbReference>
<dbReference type="PROSITE" id="PS50931">
    <property type="entry name" value="HTH_LYSR"/>
    <property type="match status" value="1"/>
</dbReference>
<evidence type="ECO:0000256" key="4">
    <source>
        <dbReference type="ARBA" id="ARBA00023163"/>
    </source>
</evidence>
<dbReference type="GO" id="GO:0003700">
    <property type="term" value="F:DNA-binding transcription factor activity"/>
    <property type="evidence" value="ECO:0007669"/>
    <property type="project" value="InterPro"/>
</dbReference>
<comment type="caution">
    <text evidence="6">The sequence shown here is derived from an EMBL/GenBank/DDBJ whole genome shotgun (WGS) entry which is preliminary data.</text>
</comment>
<keyword evidence="2" id="KW-0805">Transcription regulation</keyword>
<organism evidence="6 7">
    <name type="scientific">Yersinia mollaretii</name>
    <dbReference type="NCBI Taxonomy" id="33060"/>
    <lineage>
        <taxon>Bacteria</taxon>
        <taxon>Pseudomonadati</taxon>
        <taxon>Pseudomonadota</taxon>
        <taxon>Gammaproteobacteria</taxon>
        <taxon>Enterobacterales</taxon>
        <taxon>Yersiniaceae</taxon>
        <taxon>Yersinia</taxon>
    </lineage>
</organism>
<sequence length="302" mass="35032">MALPSPEKFDYNLIRFLVAIVETNSMASAAEILDVAPSAVSYAVKKLREHYKDPLFIRSLHGVKPTAFALNLYVRFKLIHDNILKSLDIESEAIRPERKIYIRADALTELWVTDRLLKSGIVPEECTVEFKYSVINAEDRSHRLRTQEIDLDIGLIIPGDRNIISYSLFDWEYMLICRKNHETVGDHITKVQFSIEPFTAHFSRFNSTILLNNFNELRHLRPKEPDIMSESSVTMILSILNHDLLMFIPRIYFSLLKKTLPIKEVKCDFIPEGKISNLIHLNKKQENDELLNKIISILKQDH</sequence>
<dbReference type="SUPFAM" id="SSF53850">
    <property type="entry name" value="Periplasmic binding protein-like II"/>
    <property type="match status" value="1"/>
</dbReference>
<proteinExistence type="inferred from homology"/>
<protein>
    <submittedName>
        <fullName evidence="6">LysR family transcriptional regulator</fullName>
    </submittedName>
</protein>
<dbReference type="RefSeq" id="WP_050141669.1">
    <property type="nucleotide sequence ID" value="NZ_CABHYE010000034.1"/>
</dbReference>
<dbReference type="Gene3D" id="3.40.190.10">
    <property type="entry name" value="Periplasmic binding protein-like II"/>
    <property type="match status" value="2"/>
</dbReference>
<evidence type="ECO:0000256" key="1">
    <source>
        <dbReference type="ARBA" id="ARBA00009437"/>
    </source>
</evidence>
<reference evidence="6" key="1">
    <citation type="submission" date="2020-03" db="EMBL/GenBank/DDBJ databases">
        <authorList>
            <person name="Kislichkina A."/>
            <person name="Dentovskaya S."/>
            <person name="Shaikhutdinov R."/>
            <person name="Ivanov S."/>
            <person name="Sizova A."/>
            <person name="Solomentsev V."/>
            <person name="Bogun A."/>
        </authorList>
    </citation>
    <scope>NUCLEOTIDE SEQUENCE</scope>
    <source>
        <strain evidence="6">SCPM-O-B-7610</strain>
    </source>
</reference>
<dbReference type="Pfam" id="PF00126">
    <property type="entry name" value="HTH_1"/>
    <property type="match status" value="1"/>
</dbReference>
<dbReference type="EMBL" id="JAASAI010000011">
    <property type="protein sequence ID" value="NIL23147.1"/>
    <property type="molecule type" value="Genomic_DNA"/>
</dbReference>
<comment type="similarity">
    <text evidence="1">Belongs to the LysR transcriptional regulatory family.</text>
</comment>
<dbReference type="InterPro" id="IPR036390">
    <property type="entry name" value="WH_DNA-bd_sf"/>
</dbReference>
<accession>A0AA44CLZ0</accession>
<dbReference type="AlphaFoldDB" id="A0AA44CLZ0"/>
<evidence type="ECO:0000313" key="6">
    <source>
        <dbReference type="EMBL" id="NIL23147.1"/>
    </source>
</evidence>
<evidence type="ECO:0000259" key="5">
    <source>
        <dbReference type="PROSITE" id="PS50931"/>
    </source>
</evidence>
<keyword evidence="3" id="KW-0238">DNA-binding</keyword>
<gene>
    <name evidence="6" type="ORF">HB991_11580</name>
</gene>
<feature type="domain" description="HTH lysR-type" evidence="5">
    <location>
        <begin position="9"/>
        <end position="66"/>
    </location>
</feature>
<dbReference type="SUPFAM" id="SSF46785">
    <property type="entry name" value="Winged helix' DNA-binding domain"/>
    <property type="match status" value="1"/>
</dbReference>
<name>A0AA44CLZ0_YERMO</name>
<dbReference type="Gene3D" id="1.10.10.10">
    <property type="entry name" value="Winged helix-like DNA-binding domain superfamily/Winged helix DNA-binding domain"/>
    <property type="match status" value="1"/>
</dbReference>
<keyword evidence="4" id="KW-0804">Transcription</keyword>
<dbReference type="InterPro" id="IPR050389">
    <property type="entry name" value="LysR-type_TF"/>
</dbReference>
<dbReference type="GO" id="GO:0003677">
    <property type="term" value="F:DNA binding"/>
    <property type="evidence" value="ECO:0007669"/>
    <property type="project" value="UniProtKB-KW"/>
</dbReference>
<dbReference type="PANTHER" id="PTHR30118:SF11">
    <property type="entry name" value="HTH-TYPE TRANSCRIPTIONAL REGULATOR YIDZ"/>
    <property type="match status" value="1"/>
</dbReference>
<evidence type="ECO:0000256" key="2">
    <source>
        <dbReference type="ARBA" id="ARBA00023015"/>
    </source>
</evidence>
<dbReference type="InterPro" id="IPR036388">
    <property type="entry name" value="WH-like_DNA-bd_sf"/>
</dbReference>
<dbReference type="PANTHER" id="PTHR30118">
    <property type="entry name" value="HTH-TYPE TRANSCRIPTIONAL REGULATOR LEUO-RELATED"/>
    <property type="match status" value="1"/>
</dbReference>